<dbReference type="PROSITE" id="PS50067">
    <property type="entry name" value="KINESIN_MOTOR_2"/>
    <property type="match status" value="1"/>
</dbReference>
<feature type="compositionally biased region" description="Polar residues" evidence="8">
    <location>
        <begin position="76"/>
        <end position="96"/>
    </location>
</feature>
<dbReference type="PROSITE" id="PS00411">
    <property type="entry name" value="KINESIN_MOTOR_1"/>
    <property type="match status" value="1"/>
</dbReference>
<keyword evidence="3 6" id="KW-0067">ATP-binding</keyword>
<evidence type="ECO:0000313" key="10">
    <source>
        <dbReference type="EMBL" id="CDJ56724.1"/>
    </source>
</evidence>
<dbReference type="PANTHER" id="PTHR47968:SF13">
    <property type="entry name" value="KINESIN-LIKE PROTEIN KIF19 ISOFORM X1"/>
    <property type="match status" value="1"/>
</dbReference>
<dbReference type="RefSeq" id="XP_013333375.1">
    <property type="nucleotide sequence ID" value="XM_013477921.1"/>
</dbReference>
<feature type="compositionally biased region" description="Low complexity" evidence="8">
    <location>
        <begin position="926"/>
        <end position="936"/>
    </location>
</feature>
<feature type="region of interest" description="Disordered" evidence="8">
    <location>
        <begin position="835"/>
        <end position="863"/>
    </location>
</feature>
<sequence length="1008" mass="107492">MIQNPPVTQLHKLPTPTALLSHLLPHPRQQQLQQLQQQTHRQLTKPVAAISHKHLEDQQVTLATQFVPYAGRRSRSNSSLASQEKRSPSQINTSSRGLVHGYSTAMGSQRCGHPVETREAALGNPACSNRLSLGSTNSSLWSGHQFSSRRYLSTESEHISAAVASAPAGAADAADAIGAPSLPAPASPSVSAAVPSSSFSVGGESCTDWGTISAEDCHSSSSSGSGSSNVFVAVRVRPLSDSELRQGDNKSISVVAPQSLLVTEWGAGGGPRGRRVRRRCFIFDTVFGECASQEEVFQLSTSPLLQELFKGVNASVFAYGATAAGKTYTMLGTETGPGVMPRALQLLFQQVSSEREKEYVLSCCFVEIYNETIRDLLGPRGEVCELREDPERGVLLQHATVHRLCSPQQALLLLFEGNSRRTQEATNANQTSSRSHAVLQVNVILRGRDGEETQVSKLSLVDLAGSERASQTSNHGQRMTEGASINRSLLALGNVINALTARSGGPSSGNCGSLCGAPPVRFVPYRDSKLTRLLKDSLGGCCRTAMIATVSPASSHQEETLNTLKYAKRAKAIRNNSAQFHKLQKCISDTDTHNDPNAVAGLKAKLHQLQCQLHRQDLHERLNMRRRLPPNPITTFLDAAEEPEASLCHRAPGCIFICYSLRIVLCFGCGSLASVSVQPKDLQEQPEAERERRGRAAAAAAAMPHPTLQHATAEAVNLLLEDIDALAAENALLTEQVAALQASLRESGDRFAFLQSLAQRQQQFDGEFLDSADISAAAAEAAKPGTDAATAARNDKLCWEGIGGFPAMHPSDSSSPAPATEEEFRVLLRMRPFQSQQQLLQPRQQAQQQDEEFDVPTEMQEPQHIECNDEKQQQQQVQPLALQPQGVICSKDTLQFDEYFSPQSVSATEGSPATGPTPVAGADNSATAGAPAKPTAAGGGRSLALSPFRFFGKSGTFSKLCSTVPTPLDARSTVVSGAPAAGAAAPTTAAGHDAGGTPGKDSKGPVKG</sequence>
<dbReference type="InterPro" id="IPR036961">
    <property type="entry name" value="Kinesin_motor_dom_sf"/>
</dbReference>
<keyword evidence="5 6" id="KW-0505">Motor protein</keyword>
<evidence type="ECO:0000256" key="7">
    <source>
        <dbReference type="SAM" id="Coils"/>
    </source>
</evidence>
<dbReference type="Pfam" id="PF00225">
    <property type="entry name" value="Kinesin"/>
    <property type="match status" value="1"/>
</dbReference>
<feature type="binding site" evidence="6">
    <location>
        <begin position="320"/>
        <end position="327"/>
    </location>
    <ligand>
        <name>ATP</name>
        <dbReference type="ChEBI" id="CHEBI:30616"/>
    </ligand>
</feature>
<evidence type="ECO:0000259" key="9">
    <source>
        <dbReference type="PROSITE" id="PS50067"/>
    </source>
</evidence>
<evidence type="ECO:0000256" key="8">
    <source>
        <dbReference type="SAM" id="MobiDB-lite"/>
    </source>
</evidence>
<dbReference type="InterPro" id="IPR001752">
    <property type="entry name" value="Kinesin_motor_dom"/>
</dbReference>
<dbReference type="GO" id="GO:0005874">
    <property type="term" value="C:microtubule"/>
    <property type="evidence" value="ECO:0007669"/>
    <property type="project" value="UniProtKB-KW"/>
</dbReference>
<evidence type="ECO:0000256" key="6">
    <source>
        <dbReference type="PROSITE-ProRule" id="PRU00283"/>
    </source>
</evidence>
<feature type="compositionally biased region" description="Low complexity" evidence="8">
    <location>
        <begin position="835"/>
        <end position="848"/>
    </location>
</feature>
<feature type="region of interest" description="Disordered" evidence="8">
    <location>
        <begin position="72"/>
        <end position="97"/>
    </location>
</feature>
<organism evidence="10 11">
    <name type="scientific">Eimeria maxima</name>
    <name type="common">Coccidian parasite</name>
    <dbReference type="NCBI Taxonomy" id="5804"/>
    <lineage>
        <taxon>Eukaryota</taxon>
        <taxon>Sar</taxon>
        <taxon>Alveolata</taxon>
        <taxon>Apicomplexa</taxon>
        <taxon>Conoidasida</taxon>
        <taxon>Coccidia</taxon>
        <taxon>Eucoccidiorida</taxon>
        <taxon>Eimeriorina</taxon>
        <taxon>Eimeriidae</taxon>
        <taxon>Eimeria</taxon>
    </lineage>
</organism>
<keyword evidence="11" id="KW-1185">Reference proteome</keyword>
<dbReference type="PRINTS" id="PR00380">
    <property type="entry name" value="KINESINHEAVY"/>
</dbReference>
<evidence type="ECO:0000256" key="1">
    <source>
        <dbReference type="ARBA" id="ARBA00022701"/>
    </source>
</evidence>
<dbReference type="SMART" id="SM00129">
    <property type="entry name" value="KISc"/>
    <property type="match status" value="1"/>
</dbReference>
<dbReference type="SUPFAM" id="SSF52540">
    <property type="entry name" value="P-loop containing nucleoside triphosphate hydrolases"/>
    <property type="match status" value="1"/>
</dbReference>
<evidence type="ECO:0000256" key="4">
    <source>
        <dbReference type="ARBA" id="ARBA00023054"/>
    </source>
</evidence>
<dbReference type="InterPro" id="IPR027640">
    <property type="entry name" value="Kinesin-like_fam"/>
</dbReference>
<feature type="region of interest" description="Disordered" evidence="8">
    <location>
        <begin position="976"/>
        <end position="1008"/>
    </location>
</feature>
<name>U6M2S0_EIMMA</name>
<reference evidence="10" key="1">
    <citation type="submission" date="2013-10" db="EMBL/GenBank/DDBJ databases">
        <title>Genomic analysis of the causative agents of coccidiosis in chickens.</title>
        <authorList>
            <person name="Reid A.J."/>
            <person name="Blake D."/>
            <person name="Billington K."/>
            <person name="Browne H."/>
            <person name="Dunn M."/>
            <person name="Hung S."/>
            <person name="Kawahara F."/>
            <person name="Miranda-Saavedra D."/>
            <person name="Mourier T."/>
            <person name="Nagra H."/>
            <person name="Otto T.D."/>
            <person name="Rawlings N."/>
            <person name="Sanchez A."/>
            <person name="Sanders M."/>
            <person name="Subramaniam C."/>
            <person name="Tay Y."/>
            <person name="Dear P."/>
            <person name="Doerig C."/>
            <person name="Gruber A."/>
            <person name="Parkinson J."/>
            <person name="Shirley M."/>
            <person name="Wan K.L."/>
            <person name="Berriman M."/>
            <person name="Tomley F."/>
            <person name="Pain A."/>
        </authorList>
    </citation>
    <scope>NUCLEOTIDE SEQUENCE [LARGE SCALE GENOMIC DNA]</scope>
    <source>
        <strain evidence="10">Weybridge</strain>
    </source>
</reference>
<evidence type="ECO:0000256" key="2">
    <source>
        <dbReference type="ARBA" id="ARBA00022741"/>
    </source>
</evidence>
<dbReference type="AlphaFoldDB" id="U6M2S0"/>
<dbReference type="InterPro" id="IPR019821">
    <property type="entry name" value="Kinesin_motor_CS"/>
</dbReference>
<keyword evidence="4 7" id="KW-0175">Coiled coil</keyword>
<reference evidence="10" key="2">
    <citation type="submission" date="2013-10" db="EMBL/GenBank/DDBJ databases">
        <authorList>
            <person name="Aslett M."/>
        </authorList>
    </citation>
    <scope>NUCLEOTIDE SEQUENCE [LARGE SCALE GENOMIC DNA]</scope>
    <source>
        <strain evidence="10">Weybridge</strain>
    </source>
</reference>
<dbReference type="GO" id="GO:0007018">
    <property type="term" value="P:microtubule-based movement"/>
    <property type="evidence" value="ECO:0007669"/>
    <property type="project" value="InterPro"/>
</dbReference>
<comment type="similarity">
    <text evidence="6">Belongs to the TRAFAC class myosin-kinesin ATPase superfamily. Kinesin family.</text>
</comment>
<dbReference type="OrthoDB" id="3176171at2759"/>
<feature type="domain" description="Kinesin motor" evidence="9">
    <location>
        <begin position="229"/>
        <end position="573"/>
    </location>
</feature>
<dbReference type="InterPro" id="IPR027417">
    <property type="entry name" value="P-loop_NTPase"/>
</dbReference>
<dbReference type="VEuPathDB" id="ToxoDB:EMWEY_00022850"/>
<feature type="coiled-coil region" evidence="7">
    <location>
        <begin position="716"/>
        <end position="743"/>
    </location>
</feature>
<dbReference type="GO" id="GO:0003777">
    <property type="term" value="F:microtubule motor activity"/>
    <property type="evidence" value="ECO:0007669"/>
    <property type="project" value="InterPro"/>
</dbReference>
<keyword evidence="1" id="KW-0493">Microtubule</keyword>
<evidence type="ECO:0000313" key="11">
    <source>
        <dbReference type="Proteomes" id="UP000030763"/>
    </source>
</evidence>
<dbReference type="Proteomes" id="UP000030763">
    <property type="component" value="Unassembled WGS sequence"/>
</dbReference>
<dbReference type="OMA" id="GCCRTAM"/>
<dbReference type="GO" id="GO:0005524">
    <property type="term" value="F:ATP binding"/>
    <property type="evidence" value="ECO:0007669"/>
    <property type="project" value="UniProtKB-UniRule"/>
</dbReference>
<dbReference type="GeneID" id="25336271"/>
<proteinExistence type="inferred from homology"/>
<gene>
    <name evidence="10" type="ORF">EMWEY_00022850</name>
</gene>
<dbReference type="PANTHER" id="PTHR47968">
    <property type="entry name" value="CENTROMERE PROTEIN E"/>
    <property type="match status" value="1"/>
</dbReference>
<feature type="compositionally biased region" description="Low complexity" evidence="8">
    <location>
        <begin position="977"/>
        <end position="992"/>
    </location>
</feature>
<accession>U6M2S0</accession>
<dbReference type="GO" id="GO:0008017">
    <property type="term" value="F:microtubule binding"/>
    <property type="evidence" value="ECO:0007669"/>
    <property type="project" value="InterPro"/>
</dbReference>
<feature type="region of interest" description="Disordered" evidence="8">
    <location>
        <begin position="903"/>
        <end position="940"/>
    </location>
</feature>
<dbReference type="EMBL" id="HG719081">
    <property type="protein sequence ID" value="CDJ56724.1"/>
    <property type="molecule type" value="Genomic_DNA"/>
</dbReference>
<evidence type="ECO:0000256" key="3">
    <source>
        <dbReference type="ARBA" id="ARBA00022840"/>
    </source>
</evidence>
<dbReference type="Gene3D" id="3.40.850.10">
    <property type="entry name" value="Kinesin motor domain"/>
    <property type="match status" value="1"/>
</dbReference>
<protein>
    <submittedName>
        <fullName evidence="10">Kinesin motor domain-containing protein, putative</fullName>
    </submittedName>
</protein>
<evidence type="ECO:0000256" key="5">
    <source>
        <dbReference type="ARBA" id="ARBA00023175"/>
    </source>
</evidence>
<keyword evidence="2 6" id="KW-0547">Nucleotide-binding</keyword>